<dbReference type="SUPFAM" id="SSF56349">
    <property type="entry name" value="DNA breaking-rejoining enzymes"/>
    <property type="match status" value="1"/>
</dbReference>
<dbReference type="GO" id="GO:0015074">
    <property type="term" value="P:DNA integration"/>
    <property type="evidence" value="ECO:0007669"/>
    <property type="project" value="InterPro"/>
</dbReference>
<proteinExistence type="predicted"/>
<evidence type="ECO:0000313" key="5">
    <source>
        <dbReference type="Proteomes" id="UP000327044"/>
    </source>
</evidence>
<dbReference type="Gene3D" id="1.10.443.10">
    <property type="entry name" value="Intergrase catalytic core"/>
    <property type="match status" value="1"/>
</dbReference>
<dbReference type="InParanoid" id="A0A5N4AHX4"/>
<accession>A0A5N4AHX4</accession>
<dbReference type="PANTHER" id="PTHR35617">
    <property type="entry name" value="PHAGE_INTEGRASE DOMAIN-CONTAINING PROTEIN"/>
    <property type="match status" value="1"/>
</dbReference>
<dbReference type="AlphaFoldDB" id="A0A5N4AHX4"/>
<gene>
    <name evidence="4" type="ORF">PPYR_10879</name>
</gene>
<organism evidence="4 5">
    <name type="scientific">Photinus pyralis</name>
    <name type="common">Common eastern firefly</name>
    <name type="synonym">Lampyris pyralis</name>
    <dbReference type="NCBI Taxonomy" id="7054"/>
    <lineage>
        <taxon>Eukaryota</taxon>
        <taxon>Metazoa</taxon>
        <taxon>Ecdysozoa</taxon>
        <taxon>Arthropoda</taxon>
        <taxon>Hexapoda</taxon>
        <taxon>Insecta</taxon>
        <taxon>Pterygota</taxon>
        <taxon>Neoptera</taxon>
        <taxon>Endopterygota</taxon>
        <taxon>Coleoptera</taxon>
        <taxon>Polyphaga</taxon>
        <taxon>Elateriformia</taxon>
        <taxon>Elateroidea</taxon>
        <taxon>Lampyridae</taxon>
        <taxon>Lampyrinae</taxon>
        <taxon>Photinus</taxon>
    </lineage>
</organism>
<sequence>SSTPISQHPYIGSRQIIREAFLKKGVPAEAIDTMTCSISEGTLKQYNATYKLWWSFCLKHQIPVWDATTSHVLKFLTYVQTNKKLKYGSINSHKSALALILNTDLSNNILLKRYLKGVYRRNPPTRKYNSTWNPQPLLDYISNMAEPLDLKSLSQKLVTLLALTTAGRLQTISLIRISGIVESPQKIQIFISDRIKTSSLNKKQPCLQLPFFNEKPTLCVASALKKYIQLTNNIRKVEQDFLFLTAKAPHNLASKQTLSRWVKELLKKAGIDTSMFQAHSTRHSASSAALRQGLSLETICRTVGWSESSQTFGKFYNRPLIDDTAFAKSIINLTPL</sequence>
<keyword evidence="5" id="KW-1185">Reference proteome</keyword>
<dbReference type="InterPro" id="IPR013762">
    <property type="entry name" value="Integrase-like_cat_sf"/>
</dbReference>
<dbReference type="Gene3D" id="1.10.150.130">
    <property type="match status" value="1"/>
</dbReference>
<dbReference type="PANTHER" id="PTHR35617:SF3">
    <property type="entry name" value="CORE-BINDING (CB) DOMAIN-CONTAINING PROTEIN"/>
    <property type="match status" value="1"/>
</dbReference>
<dbReference type="EMBL" id="VVIM01000007">
    <property type="protein sequence ID" value="KAB0796818.1"/>
    <property type="molecule type" value="Genomic_DNA"/>
</dbReference>
<name>A0A5N4AHX4_PHOPY</name>
<evidence type="ECO:0000256" key="1">
    <source>
        <dbReference type="ARBA" id="ARBA00023125"/>
    </source>
</evidence>
<dbReference type="GO" id="GO:0003677">
    <property type="term" value="F:DNA binding"/>
    <property type="evidence" value="ECO:0007669"/>
    <property type="project" value="UniProtKB-KW"/>
</dbReference>
<dbReference type="InterPro" id="IPR002104">
    <property type="entry name" value="Integrase_catalytic"/>
</dbReference>
<keyword evidence="2" id="KW-0233">DNA recombination</keyword>
<comment type="caution">
    <text evidence="4">The sequence shown here is derived from an EMBL/GenBank/DDBJ whole genome shotgun (WGS) entry which is preliminary data.</text>
</comment>
<evidence type="ECO:0000259" key="3">
    <source>
        <dbReference type="PROSITE" id="PS51898"/>
    </source>
</evidence>
<dbReference type="Proteomes" id="UP000327044">
    <property type="component" value="Unassembled WGS sequence"/>
</dbReference>
<dbReference type="GO" id="GO:0006310">
    <property type="term" value="P:DNA recombination"/>
    <property type="evidence" value="ECO:0007669"/>
    <property type="project" value="UniProtKB-KW"/>
</dbReference>
<keyword evidence="1" id="KW-0238">DNA-binding</keyword>
<dbReference type="InterPro" id="IPR011010">
    <property type="entry name" value="DNA_brk_join_enz"/>
</dbReference>
<dbReference type="InterPro" id="IPR010998">
    <property type="entry name" value="Integrase_recombinase_N"/>
</dbReference>
<reference evidence="4 5" key="1">
    <citation type="journal article" date="2018" name="Elife">
        <title>Firefly genomes illuminate parallel origins of bioluminescence in beetles.</title>
        <authorList>
            <person name="Fallon T.R."/>
            <person name="Lower S.E."/>
            <person name="Chang C.H."/>
            <person name="Bessho-Uehara M."/>
            <person name="Martin G.J."/>
            <person name="Bewick A.J."/>
            <person name="Behringer M."/>
            <person name="Debat H.J."/>
            <person name="Wong I."/>
            <person name="Day J.C."/>
            <person name="Suvorov A."/>
            <person name="Silva C.J."/>
            <person name="Stanger-Hall K.F."/>
            <person name="Hall D.W."/>
            <person name="Schmitz R.J."/>
            <person name="Nelson D.R."/>
            <person name="Lewis S.M."/>
            <person name="Shigenobu S."/>
            <person name="Bybee S.M."/>
            <person name="Larracuente A.M."/>
            <person name="Oba Y."/>
            <person name="Weng J.K."/>
        </authorList>
    </citation>
    <scope>NUCLEOTIDE SEQUENCE [LARGE SCALE GENOMIC DNA]</scope>
    <source>
        <strain evidence="4">1611_PpyrPB1</strain>
        <tissue evidence="4">Whole body</tissue>
    </source>
</reference>
<evidence type="ECO:0000256" key="2">
    <source>
        <dbReference type="ARBA" id="ARBA00023172"/>
    </source>
</evidence>
<dbReference type="Pfam" id="PF00589">
    <property type="entry name" value="Phage_integrase"/>
    <property type="match status" value="1"/>
</dbReference>
<feature type="non-terminal residue" evidence="4">
    <location>
        <position position="1"/>
    </location>
</feature>
<protein>
    <recommendedName>
        <fullName evidence="3">Tyr recombinase domain-containing protein</fullName>
    </recommendedName>
</protein>
<dbReference type="PROSITE" id="PS51898">
    <property type="entry name" value="TYR_RECOMBINASE"/>
    <property type="match status" value="1"/>
</dbReference>
<feature type="domain" description="Tyr recombinase" evidence="3">
    <location>
        <begin position="124"/>
        <end position="332"/>
    </location>
</feature>
<evidence type="ECO:0000313" key="4">
    <source>
        <dbReference type="EMBL" id="KAB0796818.1"/>
    </source>
</evidence>